<organism evidence="2 3">
    <name type="scientific">Brassicogethes aeneus</name>
    <name type="common">Rape pollen beetle</name>
    <name type="synonym">Meligethes aeneus</name>
    <dbReference type="NCBI Taxonomy" id="1431903"/>
    <lineage>
        <taxon>Eukaryota</taxon>
        <taxon>Metazoa</taxon>
        <taxon>Ecdysozoa</taxon>
        <taxon>Arthropoda</taxon>
        <taxon>Hexapoda</taxon>
        <taxon>Insecta</taxon>
        <taxon>Pterygota</taxon>
        <taxon>Neoptera</taxon>
        <taxon>Endopterygota</taxon>
        <taxon>Coleoptera</taxon>
        <taxon>Polyphaga</taxon>
        <taxon>Cucujiformia</taxon>
        <taxon>Nitidulidae</taxon>
        <taxon>Meligethinae</taxon>
        <taxon>Brassicogethes</taxon>
    </lineage>
</organism>
<dbReference type="EMBL" id="OV121136">
    <property type="protein sequence ID" value="CAH0557623.1"/>
    <property type="molecule type" value="Genomic_DNA"/>
</dbReference>
<evidence type="ECO:0000313" key="2">
    <source>
        <dbReference type="EMBL" id="CAH0557623.1"/>
    </source>
</evidence>
<reference evidence="2" key="1">
    <citation type="submission" date="2021-12" db="EMBL/GenBank/DDBJ databases">
        <authorList>
            <person name="King R."/>
        </authorList>
    </citation>
    <scope>NUCLEOTIDE SEQUENCE</scope>
</reference>
<dbReference type="AlphaFoldDB" id="A0A9P0B931"/>
<name>A0A9P0B931_BRAAE</name>
<dbReference type="OrthoDB" id="10003460at2759"/>
<evidence type="ECO:0000256" key="1">
    <source>
        <dbReference type="ARBA" id="ARBA00009973"/>
    </source>
</evidence>
<gene>
    <name evidence="2" type="ORF">MELIAE_LOCUS8304</name>
</gene>
<keyword evidence="3" id="KW-1185">Reference proteome</keyword>
<dbReference type="InterPro" id="IPR027885">
    <property type="entry name" value="UPF0728"/>
</dbReference>
<sequence>MGLTFPMDYTGITCLEDHNLTVEVFPTNLLNRVSVEMCDKTIFTCDITNLKFNIDADDDAVCRRAVEAVLEAKTASEENRNLERAKSKIGLFWKSHEKKKILAVEEKESPEDEILALEEQEVPGDDEESENDDMVDIIEAFQSQEYQYDENLFPVLNISSDSTIVGRM</sequence>
<dbReference type="Pfam" id="PF15092">
    <property type="entry name" value="UPF0728"/>
    <property type="match status" value="1"/>
</dbReference>
<protein>
    <submittedName>
        <fullName evidence="2">Uncharacterized protein</fullName>
    </submittedName>
</protein>
<accession>A0A9P0B931</accession>
<proteinExistence type="inferred from homology"/>
<evidence type="ECO:0000313" key="3">
    <source>
        <dbReference type="Proteomes" id="UP001154078"/>
    </source>
</evidence>
<dbReference type="Proteomes" id="UP001154078">
    <property type="component" value="Chromosome 5"/>
</dbReference>
<comment type="similarity">
    <text evidence="1">Belongs to the UPF0728 family.</text>
</comment>